<comment type="similarity">
    <text evidence="4 19">In the C-terminal section; belongs to the NnrD/CARKD family.</text>
</comment>
<organism evidence="23 24">
    <name type="scientific">Dorea formicigenerans</name>
    <dbReference type="NCBI Taxonomy" id="39486"/>
    <lineage>
        <taxon>Bacteria</taxon>
        <taxon>Bacillati</taxon>
        <taxon>Bacillota</taxon>
        <taxon>Clostridia</taxon>
        <taxon>Lachnospirales</taxon>
        <taxon>Lachnospiraceae</taxon>
        <taxon>Dorea</taxon>
    </lineage>
</organism>
<comment type="function">
    <text evidence="17">Catalyzes the dehydration of the S-form of NAD(P)HX at the expense of ADP, which is converted to AMP. Together with NAD(P)HX epimerase, which catalyzes the epimerization of the S- and R-forms, the enzyme allows the repair of both epimers of NAD(P)HX, a damaged form of NAD(P)H that is a result of enzymatic or heat-dependent hydration.</text>
</comment>
<keyword evidence="5 18" id="KW-0479">Metal-binding</keyword>
<dbReference type="Pfam" id="PF01256">
    <property type="entry name" value="Carb_kinase"/>
    <property type="match status" value="1"/>
</dbReference>
<evidence type="ECO:0000256" key="4">
    <source>
        <dbReference type="ARBA" id="ARBA00009524"/>
    </source>
</evidence>
<dbReference type="InterPro" id="IPR000631">
    <property type="entry name" value="CARKD"/>
</dbReference>
<dbReference type="RefSeq" id="WP_118144693.1">
    <property type="nucleotide sequence ID" value="NZ_AP031430.1"/>
</dbReference>
<feature type="binding site" evidence="18">
    <location>
        <begin position="129"/>
        <end position="135"/>
    </location>
    <ligand>
        <name>(6S)-NADPHX</name>
        <dbReference type="ChEBI" id="CHEBI:64076"/>
    </ligand>
</feature>
<feature type="binding site" evidence="17">
    <location>
        <position position="442"/>
    </location>
    <ligand>
        <name>(6S)-NADPHX</name>
        <dbReference type="ChEBI" id="CHEBI:64076"/>
    </ligand>
</feature>
<dbReference type="GO" id="GO:0110051">
    <property type="term" value="P:metabolite repair"/>
    <property type="evidence" value="ECO:0007669"/>
    <property type="project" value="TreeGrafter"/>
</dbReference>
<dbReference type="EMBL" id="QSAJ01000026">
    <property type="protein sequence ID" value="RGW51874.1"/>
    <property type="molecule type" value="Genomic_DNA"/>
</dbReference>
<comment type="catalytic activity">
    <reaction evidence="16 17 19">
        <text>(6S)-NADPHX + ADP = AMP + phosphate + NADPH + H(+)</text>
        <dbReference type="Rhea" id="RHEA:32235"/>
        <dbReference type="ChEBI" id="CHEBI:15378"/>
        <dbReference type="ChEBI" id="CHEBI:43474"/>
        <dbReference type="ChEBI" id="CHEBI:57783"/>
        <dbReference type="ChEBI" id="CHEBI:64076"/>
        <dbReference type="ChEBI" id="CHEBI:456215"/>
        <dbReference type="ChEBI" id="CHEBI:456216"/>
        <dbReference type="EC" id="4.2.1.136"/>
    </reaction>
</comment>
<feature type="binding site" evidence="18">
    <location>
        <position position="161"/>
    </location>
    <ligand>
        <name>K(+)</name>
        <dbReference type="ChEBI" id="CHEBI:29103"/>
    </ligand>
</feature>
<dbReference type="PANTHER" id="PTHR12592:SF0">
    <property type="entry name" value="ATP-DEPENDENT (S)-NAD(P)H-HYDRATE DEHYDRATASE"/>
    <property type="match status" value="1"/>
</dbReference>
<dbReference type="SUPFAM" id="SSF53613">
    <property type="entry name" value="Ribokinase-like"/>
    <property type="match status" value="1"/>
</dbReference>
<keyword evidence="11 18" id="KW-0413">Isomerase</keyword>
<comment type="cofactor">
    <cofactor evidence="17">
        <name>Mg(2+)</name>
        <dbReference type="ChEBI" id="CHEBI:18420"/>
    </cofactor>
</comment>
<dbReference type="GO" id="GO:0005524">
    <property type="term" value="F:ATP binding"/>
    <property type="evidence" value="ECO:0007669"/>
    <property type="project" value="UniProtKB-UniRule"/>
</dbReference>
<evidence type="ECO:0000313" key="23">
    <source>
        <dbReference type="EMBL" id="RGW51874.1"/>
    </source>
</evidence>
<keyword evidence="7 17" id="KW-0067">ATP-binding</keyword>
<evidence type="ECO:0000256" key="8">
    <source>
        <dbReference type="ARBA" id="ARBA00022857"/>
    </source>
</evidence>
<dbReference type="Gene3D" id="3.40.1190.20">
    <property type="match status" value="1"/>
</dbReference>
<dbReference type="InterPro" id="IPR036652">
    <property type="entry name" value="YjeF_N_dom_sf"/>
</dbReference>
<dbReference type="CDD" id="cd01171">
    <property type="entry name" value="YXKO-related"/>
    <property type="match status" value="1"/>
</dbReference>
<feature type="binding site" evidence="18">
    <location>
        <position position="59"/>
    </location>
    <ligand>
        <name>K(+)</name>
        <dbReference type="ChEBI" id="CHEBI:29103"/>
    </ligand>
</feature>
<feature type="binding site" evidence="18">
    <location>
        <position position="140"/>
    </location>
    <ligand>
        <name>(6S)-NADPHX</name>
        <dbReference type="ChEBI" id="CHEBI:64076"/>
    </ligand>
</feature>
<dbReference type="HAMAP" id="MF_01966">
    <property type="entry name" value="NADHX_epimerase"/>
    <property type="match status" value="1"/>
</dbReference>
<evidence type="ECO:0000313" key="24">
    <source>
        <dbReference type="Proteomes" id="UP000266376"/>
    </source>
</evidence>
<evidence type="ECO:0000256" key="15">
    <source>
        <dbReference type="ARBA" id="ARBA00048238"/>
    </source>
</evidence>
<comment type="similarity">
    <text evidence="17">Belongs to the NnrD/CARKD family.</text>
</comment>
<evidence type="ECO:0000256" key="3">
    <source>
        <dbReference type="ARBA" id="ARBA00006001"/>
    </source>
</evidence>
<dbReference type="GO" id="GO:0046872">
    <property type="term" value="F:metal ion binding"/>
    <property type="evidence" value="ECO:0007669"/>
    <property type="project" value="UniProtKB-UniRule"/>
</dbReference>
<feature type="binding site" evidence="17">
    <location>
        <position position="260"/>
    </location>
    <ligand>
        <name>(6S)-NADPHX</name>
        <dbReference type="ChEBI" id="CHEBI:64076"/>
    </ligand>
</feature>
<reference evidence="24 25" key="1">
    <citation type="submission" date="2018-08" db="EMBL/GenBank/DDBJ databases">
        <title>A genome reference for cultivated species of the human gut microbiota.</title>
        <authorList>
            <person name="Zou Y."/>
            <person name="Xue W."/>
            <person name="Luo G."/>
        </authorList>
    </citation>
    <scope>NUCLEOTIDE SEQUENCE [LARGE SCALE GENOMIC DNA]</scope>
    <source>
        <strain evidence="23 24">AF12-11</strain>
        <strain evidence="22 25">AF19-4AC</strain>
    </source>
</reference>
<feature type="binding site" evidence="18">
    <location>
        <position position="125"/>
    </location>
    <ligand>
        <name>K(+)</name>
        <dbReference type="ChEBI" id="CHEBI:29103"/>
    </ligand>
</feature>
<feature type="binding site" evidence="17">
    <location>
        <position position="441"/>
    </location>
    <ligand>
        <name>AMP</name>
        <dbReference type="ChEBI" id="CHEBI:456215"/>
    </ligand>
</feature>
<dbReference type="HAMAP" id="MF_01965">
    <property type="entry name" value="NADHX_dehydratase"/>
    <property type="match status" value="1"/>
</dbReference>
<name>A0A395XPE4_9FIRM</name>
<protein>
    <recommendedName>
        <fullName evidence="19">Bifunctional NAD(P)H-hydrate repair enzyme</fullName>
    </recommendedName>
    <alternativeName>
        <fullName evidence="19">Nicotinamide nucleotide repair protein</fullName>
    </alternativeName>
    <domain>
        <recommendedName>
            <fullName evidence="19">ADP-dependent (S)-NAD(P)H-hydrate dehydratase</fullName>
            <ecNumber evidence="19">4.2.1.136</ecNumber>
        </recommendedName>
        <alternativeName>
            <fullName evidence="19">ADP-dependent NAD(P)HX dehydratase</fullName>
        </alternativeName>
    </domain>
    <domain>
        <recommendedName>
            <fullName evidence="19">NAD(P)H-hydrate epimerase</fullName>
            <ecNumber evidence="19">5.1.99.6</ecNumber>
        </recommendedName>
    </domain>
</protein>
<evidence type="ECO:0000256" key="12">
    <source>
        <dbReference type="ARBA" id="ARBA00023239"/>
    </source>
</evidence>
<dbReference type="AlphaFoldDB" id="A0A395XPE4"/>
<keyword evidence="8 17" id="KW-0521">NADP</keyword>
<evidence type="ECO:0000256" key="1">
    <source>
        <dbReference type="ARBA" id="ARBA00000013"/>
    </source>
</evidence>
<keyword evidence="9 18" id="KW-0630">Potassium</keyword>
<evidence type="ECO:0000256" key="7">
    <source>
        <dbReference type="ARBA" id="ARBA00022840"/>
    </source>
</evidence>
<comment type="catalytic activity">
    <reaction evidence="2 18 19">
        <text>(6R)-NADPHX = (6S)-NADPHX</text>
        <dbReference type="Rhea" id="RHEA:32227"/>
        <dbReference type="ChEBI" id="CHEBI:64076"/>
        <dbReference type="ChEBI" id="CHEBI:64077"/>
        <dbReference type="EC" id="5.1.99.6"/>
    </reaction>
</comment>
<evidence type="ECO:0000313" key="25">
    <source>
        <dbReference type="Proteomes" id="UP000283630"/>
    </source>
</evidence>
<sequence>MRYLPDAKQMKTADSFTINELKIPSLELMERAARACVNHIKDWKINLNKICVLCGSGNNGGDGFAIARMFAWEGYDVTAVLVGNRDHCTPETAHQIEQLKNTGAQFKEQFEQEAFESEPYTLIIDAIFGVGLCREVGGRYAQIIECVNQSDAVRMSVDIPSGICATTGNVLGTAVRADYTVTIQETKVGLVLDPGRSYAGICVSEDIGIVSLPLERDEETVCTLEGSDYAALLPKRNADSNKGTYGKLLMITGSKGMSGAAYLGALAAYRTGTGLVQIYTAKENLVILQSQIPEAIITTYEKYDVNELHRLIDWADVVAIGSGLGTKKTARKILKETIAYTKKPCVIDADGLNILSEHMDYLCGADCEHFIFTPHMKEFERISGLKIAEVKKDRIAALRTFVKEYDVTCVLKDSRTTIAKPRERVAVNLSGCAAMAKAGSGDVLAGIIASYLAQGLSEWEAALLGVYIHGRAGEIIEKEQGAYSLLARELAQKAGTAMTIQEEN</sequence>
<comment type="function">
    <text evidence="14 19">Bifunctional enzyme that catalyzes the epimerization of the S- and R-forms of NAD(P)HX and the dehydration of the S-form of NAD(P)HX at the expense of ADP, which is converted to AMP. This allows the repair of both epimers of NAD(P)HX, a damaged form of NAD(P)H that is a result of enzymatic or heat-dependent hydration.</text>
</comment>
<keyword evidence="12 17" id="KW-0456">Lyase</keyword>
<evidence type="ECO:0000259" key="20">
    <source>
        <dbReference type="PROSITE" id="PS51383"/>
    </source>
</evidence>
<dbReference type="InterPro" id="IPR004443">
    <property type="entry name" value="YjeF_N_dom"/>
</dbReference>
<comment type="catalytic activity">
    <reaction evidence="1 18 19">
        <text>(6R)-NADHX = (6S)-NADHX</text>
        <dbReference type="Rhea" id="RHEA:32215"/>
        <dbReference type="ChEBI" id="CHEBI:64074"/>
        <dbReference type="ChEBI" id="CHEBI:64075"/>
        <dbReference type="EC" id="5.1.99.6"/>
    </reaction>
</comment>
<evidence type="ECO:0000256" key="13">
    <source>
        <dbReference type="ARBA" id="ARBA00023268"/>
    </source>
</evidence>
<keyword evidence="10 17" id="KW-0520">NAD</keyword>
<dbReference type="EMBL" id="QRWH01000002">
    <property type="protein sequence ID" value="RGT11338.1"/>
    <property type="molecule type" value="Genomic_DNA"/>
</dbReference>
<comment type="caution">
    <text evidence="23">The sequence shown here is derived from an EMBL/GenBank/DDBJ whole genome shotgun (WGS) entry which is preliminary data.</text>
</comment>
<comment type="cofactor">
    <cofactor evidence="18 19">
        <name>K(+)</name>
        <dbReference type="ChEBI" id="CHEBI:29103"/>
    </cofactor>
    <text evidence="18 19">Binds 1 potassium ion per subunit.</text>
</comment>
<feature type="binding site" evidence="18">
    <location>
        <begin position="58"/>
        <end position="62"/>
    </location>
    <ligand>
        <name>(6S)-NADPHX</name>
        <dbReference type="ChEBI" id="CHEBI:64076"/>
    </ligand>
</feature>
<evidence type="ECO:0000313" key="22">
    <source>
        <dbReference type="EMBL" id="RGT11338.1"/>
    </source>
</evidence>
<dbReference type="NCBIfam" id="TIGR00196">
    <property type="entry name" value="yjeF_cterm"/>
    <property type="match status" value="1"/>
</dbReference>
<evidence type="ECO:0000256" key="18">
    <source>
        <dbReference type="HAMAP-Rule" id="MF_01966"/>
    </source>
</evidence>
<feature type="domain" description="YjeF C-terminal" evidence="20">
    <location>
        <begin position="225"/>
        <end position="501"/>
    </location>
</feature>
<dbReference type="GO" id="GO:0046496">
    <property type="term" value="P:nicotinamide nucleotide metabolic process"/>
    <property type="evidence" value="ECO:0007669"/>
    <property type="project" value="UniProtKB-UniRule"/>
</dbReference>
<evidence type="ECO:0000256" key="2">
    <source>
        <dbReference type="ARBA" id="ARBA00000909"/>
    </source>
</evidence>
<evidence type="ECO:0000256" key="16">
    <source>
        <dbReference type="ARBA" id="ARBA00049209"/>
    </source>
</evidence>
<evidence type="ECO:0000256" key="11">
    <source>
        <dbReference type="ARBA" id="ARBA00023235"/>
    </source>
</evidence>
<dbReference type="PANTHER" id="PTHR12592">
    <property type="entry name" value="ATP-DEPENDENT (S)-NAD(P)H-HYDRATE DEHYDRATASE FAMILY MEMBER"/>
    <property type="match status" value="1"/>
</dbReference>
<dbReference type="InterPro" id="IPR029056">
    <property type="entry name" value="Ribokinase-like"/>
</dbReference>
<evidence type="ECO:0000256" key="9">
    <source>
        <dbReference type="ARBA" id="ARBA00022958"/>
    </source>
</evidence>
<feature type="binding site" evidence="17">
    <location>
        <begin position="412"/>
        <end position="416"/>
    </location>
    <ligand>
        <name>AMP</name>
        <dbReference type="ChEBI" id="CHEBI:456215"/>
    </ligand>
</feature>
<comment type="subunit">
    <text evidence="17">Homotetramer.</text>
</comment>
<evidence type="ECO:0000256" key="17">
    <source>
        <dbReference type="HAMAP-Rule" id="MF_01965"/>
    </source>
</evidence>
<comment type="function">
    <text evidence="18">Catalyzes the epimerization of the S- and R-forms of NAD(P)HX, a damaged form of NAD(P)H that is a result of enzymatic or heat-dependent hydration. This is a prerequisite for the S-specific NAD(P)H-hydrate dehydratase to allow the repair of both epimers of NAD(P)HX.</text>
</comment>
<feature type="binding site" evidence="17">
    <location>
        <position position="375"/>
    </location>
    <ligand>
        <name>(6S)-NADPHX</name>
        <dbReference type="ChEBI" id="CHEBI:64076"/>
    </ligand>
</feature>
<dbReference type="InterPro" id="IPR030677">
    <property type="entry name" value="Nnr"/>
</dbReference>
<dbReference type="PIRSF" id="PIRSF017184">
    <property type="entry name" value="Nnr"/>
    <property type="match status" value="1"/>
</dbReference>
<dbReference type="EC" id="5.1.99.6" evidence="19"/>
<comment type="similarity">
    <text evidence="18">Belongs to the NnrE/AIBP family.</text>
</comment>
<dbReference type="GO" id="GO:0052855">
    <property type="term" value="F:ADP-dependent NAD(P)H-hydrate dehydratase activity"/>
    <property type="evidence" value="ECO:0007669"/>
    <property type="project" value="UniProtKB-UniRule"/>
</dbReference>
<gene>
    <name evidence="18" type="primary">nnrE</name>
    <name evidence="17" type="synonym">nnrD</name>
    <name evidence="23" type="ORF">DWV67_10760</name>
    <name evidence="22" type="ORF">DWX53_02745</name>
</gene>
<dbReference type="Pfam" id="PF03853">
    <property type="entry name" value="YjeF_N"/>
    <property type="match status" value="1"/>
</dbReference>
<dbReference type="PROSITE" id="PS51383">
    <property type="entry name" value="YJEF_C_3"/>
    <property type="match status" value="1"/>
</dbReference>
<proteinExistence type="inferred from homology"/>
<evidence type="ECO:0000256" key="6">
    <source>
        <dbReference type="ARBA" id="ARBA00022741"/>
    </source>
</evidence>
<accession>A0A395XPE4</accession>
<keyword evidence="6 17" id="KW-0547">Nucleotide-binding</keyword>
<comment type="similarity">
    <text evidence="3 19">In the N-terminal section; belongs to the NnrE/AIBP family.</text>
</comment>
<keyword evidence="13" id="KW-0511">Multifunctional enzyme</keyword>
<evidence type="ECO:0000256" key="10">
    <source>
        <dbReference type="ARBA" id="ARBA00023027"/>
    </source>
</evidence>
<feature type="binding site" evidence="17">
    <location>
        <position position="323"/>
    </location>
    <ligand>
        <name>(6S)-NADPHX</name>
        <dbReference type="ChEBI" id="CHEBI:64076"/>
    </ligand>
</feature>
<dbReference type="Proteomes" id="UP000283630">
    <property type="component" value="Unassembled WGS sequence"/>
</dbReference>
<dbReference type="SUPFAM" id="SSF64153">
    <property type="entry name" value="YjeF N-terminal domain-like"/>
    <property type="match status" value="1"/>
</dbReference>
<comment type="catalytic activity">
    <reaction evidence="15 17 19">
        <text>(6S)-NADHX + ADP = AMP + phosphate + NADH + H(+)</text>
        <dbReference type="Rhea" id="RHEA:32223"/>
        <dbReference type="ChEBI" id="CHEBI:15378"/>
        <dbReference type="ChEBI" id="CHEBI:43474"/>
        <dbReference type="ChEBI" id="CHEBI:57945"/>
        <dbReference type="ChEBI" id="CHEBI:64074"/>
        <dbReference type="ChEBI" id="CHEBI:456215"/>
        <dbReference type="ChEBI" id="CHEBI:456216"/>
        <dbReference type="EC" id="4.2.1.136"/>
    </reaction>
</comment>
<dbReference type="NCBIfam" id="TIGR00197">
    <property type="entry name" value="yjeF_nterm"/>
    <property type="match status" value="1"/>
</dbReference>
<dbReference type="EC" id="4.2.1.136" evidence="19"/>
<dbReference type="Gene3D" id="3.40.50.10260">
    <property type="entry name" value="YjeF N-terminal domain"/>
    <property type="match status" value="1"/>
</dbReference>
<evidence type="ECO:0000256" key="19">
    <source>
        <dbReference type="PIRNR" id="PIRNR017184"/>
    </source>
</evidence>
<dbReference type="PROSITE" id="PS01050">
    <property type="entry name" value="YJEF_C_2"/>
    <property type="match status" value="1"/>
</dbReference>
<feature type="binding site" evidence="18">
    <location>
        <position position="158"/>
    </location>
    <ligand>
        <name>(6S)-NADPHX</name>
        <dbReference type="ChEBI" id="CHEBI:64076"/>
    </ligand>
</feature>
<evidence type="ECO:0000256" key="5">
    <source>
        <dbReference type="ARBA" id="ARBA00022723"/>
    </source>
</evidence>
<evidence type="ECO:0000259" key="21">
    <source>
        <dbReference type="PROSITE" id="PS51385"/>
    </source>
</evidence>
<dbReference type="PROSITE" id="PS51385">
    <property type="entry name" value="YJEF_N"/>
    <property type="match status" value="1"/>
</dbReference>
<dbReference type="InterPro" id="IPR017953">
    <property type="entry name" value="Carbohydrate_kinase_pred_CS"/>
</dbReference>
<feature type="domain" description="YjeF N-terminal" evidence="21">
    <location>
        <begin position="10"/>
        <end position="215"/>
    </location>
</feature>
<dbReference type="Proteomes" id="UP000266376">
    <property type="component" value="Unassembled WGS sequence"/>
</dbReference>
<dbReference type="GO" id="GO:0052856">
    <property type="term" value="F:NAD(P)HX epimerase activity"/>
    <property type="evidence" value="ECO:0007669"/>
    <property type="project" value="UniProtKB-UniRule"/>
</dbReference>
<evidence type="ECO:0000256" key="14">
    <source>
        <dbReference type="ARBA" id="ARBA00025153"/>
    </source>
</evidence>